<proteinExistence type="inferred from homology"/>
<name>A0A1G9H2E2_9ACTN</name>
<dbReference type="CDD" id="cd00452">
    <property type="entry name" value="KDPG_aldolase"/>
    <property type="match status" value="1"/>
</dbReference>
<keyword evidence="4" id="KW-0456">Lyase</keyword>
<dbReference type="PANTHER" id="PTHR30246">
    <property type="entry name" value="2-KETO-3-DEOXY-6-PHOSPHOGLUCONATE ALDOLASE"/>
    <property type="match status" value="1"/>
</dbReference>
<dbReference type="Pfam" id="PF01081">
    <property type="entry name" value="Aldolase"/>
    <property type="match status" value="1"/>
</dbReference>
<dbReference type="GO" id="GO:0016829">
    <property type="term" value="F:lyase activity"/>
    <property type="evidence" value="ECO:0007669"/>
    <property type="project" value="UniProtKB-KW"/>
</dbReference>
<dbReference type="AlphaFoldDB" id="A0A1G9H2E2"/>
<dbReference type="Proteomes" id="UP000199475">
    <property type="component" value="Unassembled WGS sequence"/>
</dbReference>
<keyword evidence="5" id="KW-0119">Carbohydrate metabolism</keyword>
<evidence type="ECO:0000256" key="1">
    <source>
        <dbReference type="ARBA" id="ARBA00004761"/>
    </source>
</evidence>
<dbReference type="InterPro" id="IPR031338">
    <property type="entry name" value="KDPG/KHG_AS_2"/>
</dbReference>
<organism evidence="6 7">
    <name type="scientific">Tessaracoccus oleiagri</name>
    <dbReference type="NCBI Taxonomy" id="686624"/>
    <lineage>
        <taxon>Bacteria</taxon>
        <taxon>Bacillati</taxon>
        <taxon>Actinomycetota</taxon>
        <taxon>Actinomycetes</taxon>
        <taxon>Propionibacteriales</taxon>
        <taxon>Propionibacteriaceae</taxon>
        <taxon>Tessaracoccus</taxon>
    </lineage>
</organism>
<evidence type="ECO:0000313" key="7">
    <source>
        <dbReference type="Proteomes" id="UP000199475"/>
    </source>
</evidence>
<dbReference type="GO" id="GO:0016301">
    <property type="term" value="F:kinase activity"/>
    <property type="evidence" value="ECO:0007669"/>
    <property type="project" value="InterPro"/>
</dbReference>
<evidence type="ECO:0000256" key="3">
    <source>
        <dbReference type="ARBA" id="ARBA00011233"/>
    </source>
</evidence>
<dbReference type="EMBL" id="FNGP01000001">
    <property type="protein sequence ID" value="SDL07071.1"/>
    <property type="molecule type" value="Genomic_DNA"/>
</dbReference>
<evidence type="ECO:0000256" key="5">
    <source>
        <dbReference type="ARBA" id="ARBA00023277"/>
    </source>
</evidence>
<accession>A0A1G9H2E2</accession>
<evidence type="ECO:0000313" key="6">
    <source>
        <dbReference type="EMBL" id="SDL07071.1"/>
    </source>
</evidence>
<dbReference type="STRING" id="686624.SAMN04488242_0034"/>
<reference evidence="6 7" key="1">
    <citation type="submission" date="2016-10" db="EMBL/GenBank/DDBJ databases">
        <authorList>
            <person name="de Groot N.N."/>
        </authorList>
    </citation>
    <scope>NUCLEOTIDE SEQUENCE [LARGE SCALE GENOMIC DNA]</scope>
    <source>
        <strain evidence="6 7">CGMCC 1.9159</strain>
    </source>
</reference>
<protein>
    <submittedName>
        <fullName evidence="6">2-dehydro-3-deoxyphosphogluconate aldolase / (4S)-4-hydroxy-2-oxoglutarate aldolase</fullName>
    </submittedName>
</protein>
<dbReference type="RefSeq" id="WP_093247777.1">
    <property type="nucleotide sequence ID" value="NZ_FNGP01000001.1"/>
</dbReference>
<evidence type="ECO:0000256" key="4">
    <source>
        <dbReference type="ARBA" id="ARBA00023239"/>
    </source>
</evidence>
<gene>
    <name evidence="6" type="ORF">SAMN04488242_0034</name>
</gene>
<dbReference type="Gene3D" id="3.20.20.70">
    <property type="entry name" value="Aldolase class I"/>
    <property type="match status" value="1"/>
</dbReference>
<dbReference type="InterPro" id="IPR000887">
    <property type="entry name" value="Aldlse_KDPG_KHG"/>
</dbReference>
<dbReference type="PROSITE" id="PS00160">
    <property type="entry name" value="ALDOLASE_KDPG_KHG_2"/>
    <property type="match status" value="1"/>
</dbReference>
<dbReference type="PANTHER" id="PTHR30246:SF1">
    <property type="entry name" value="2-DEHYDRO-3-DEOXY-6-PHOSPHOGALACTONATE ALDOLASE-RELATED"/>
    <property type="match status" value="1"/>
</dbReference>
<comment type="subunit">
    <text evidence="3">Homotrimer.</text>
</comment>
<dbReference type="InterPro" id="IPR002173">
    <property type="entry name" value="Carboh/pur_kinase_PfkB_CS"/>
</dbReference>
<dbReference type="PROSITE" id="PS00584">
    <property type="entry name" value="PFKB_KINASES_2"/>
    <property type="match status" value="1"/>
</dbReference>
<dbReference type="InterPro" id="IPR013785">
    <property type="entry name" value="Aldolase_TIM"/>
</dbReference>
<dbReference type="OrthoDB" id="9805177at2"/>
<dbReference type="NCBIfam" id="TIGR01182">
    <property type="entry name" value="eda"/>
    <property type="match status" value="1"/>
</dbReference>
<comment type="pathway">
    <text evidence="1">Carbohydrate acid metabolism.</text>
</comment>
<evidence type="ECO:0000256" key="2">
    <source>
        <dbReference type="ARBA" id="ARBA00006906"/>
    </source>
</evidence>
<comment type="similarity">
    <text evidence="2">Belongs to the KHG/KDPG aldolase family.</text>
</comment>
<keyword evidence="7" id="KW-1185">Reference proteome</keyword>
<dbReference type="SUPFAM" id="SSF51569">
    <property type="entry name" value="Aldolase"/>
    <property type="match status" value="1"/>
</dbReference>
<sequence>MVSFLDRLRAYRLVAIVRGVDPEHVTITCRVLLEEGVRLVEVPLTTPGAESVIAELAADAPAGALVGAGTVLEAPQVHEVIAAGAQFIVTPAVTVAINAAVEAGVPVLAGAYSPSEAWAAHQAGASAVKLFPASAGGPSYLKALRDPFPKIPFVPVGGVDVLGAGDYFAAGAVAVGVGGPLVGDAVRGGSLDDLRRRARAFLAAVR</sequence>